<gene>
    <name evidence="2" type="ORF">B0T15DRAFT_236882</name>
</gene>
<proteinExistence type="predicted"/>
<feature type="region of interest" description="Disordered" evidence="1">
    <location>
        <begin position="1"/>
        <end position="24"/>
    </location>
</feature>
<keyword evidence="3" id="KW-1185">Reference proteome</keyword>
<evidence type="ECO:0000313" key="2">
    <source>
        <dbReference type="EMBL" id="KAK3304325.1"/>
    </source>
</evidence>
<dbReference type="AlphaFoldDB" id="A0AAJ0M0C7"/>
<evidence type="ECO:0000313" key="3">
    <source>
        <dbReference type="Proteomes" id="UP001273166"/>
    </source>
</evidence>
<organism evidence="2 3">
    <name type="scientific">Chaetomium strumarium</name>
    <dbReference type="NCBI Taxonomy" id="1170767"/>
    <lineage>
        <taxon>Eukaryota</taxon>
        <taxon>Fungi</taxon>
        <taxon>Dikarya</taxon>
        <taxon>Ascomycota</taxon>
        <taxon>Pezizomycotina</taxon>
        <taxon>Sordariomycetes</taxon>
        <taxon>Sordariomycetidae</taxon>
        <taxon>Sordariales</taxon>
        <taxon>Chaetomiaceae</taxon>
        <taxon>Chaetomium</taxon>
    </lineage>
</organism>
<comment type="caution">
    <text evidence="2">The sequence shown here is derived from an EMBL/GenBank/DDBJ whole genome shotgun (WGS) entry which is preliminary data.</text>
</comment>
<protein>
    <submittedName>
        <fullName evidence="2">Uncharacterized protein</fullName>
    </submittedName>
</protein>
<reference evidence="2" key="1">
    <citation type="journal article" date="2023" name="Mol. Phylogenet. Evol.">
        <title>Genome-scale phylogeny and comparative genomics of the fungal order Sordariales.</title>
        <authorList>
            <person name="Hensen N."/>
            <person name="Bonometti L."/>
            <person name="Westerberg I."/>
            <person name="Brannstrom I.O."/>
            <person name="Guillou S."/>
            <person name="Cros-Aarteil S."/>
            <person name="Calhoun S."/>
            <person name="Haridas S."/>
            <person name="Kuo A."/>
            <person name="Mondo S."/>
            <person name="Pangilinan J."/>
            <person name="Riley R."/>
            <person name="LaButti K."/>
            <person name="Andreopoulos B."/>
            <person name="Lipzen A."/>
            <person name="Chen C."/>
            <person name="Yan M."/>
            <person name="Daum C."/>
            <person name="Ng V."/>
            <person name="Clum A."/>
            <person name="Steindorff A."/>
            <person name="Ohm R.A."/>
            <person name="Martin F."/>
            <person name="Silar P."/>
            <person name="Natvig D.O."/>
            <person name="Lalanne C."/>
            <person name="Gautier V."/>
            <person name="Ament-Velasquez S.L."/>
            <person name="Kruys A."/>
            <person name="Hutchinson M.I."/>
            <person name="Powell A.J."/>
            <person name="Barry K."/>
            <person name="Miller A.N."/>
            <person name="Grigoriev I.V."/>
            <person name="Debuchy R."/>
            <person name="Gladieux P."/>
            <person name="Hiltunen Thoren M."/>
            <person name="Johannesson H."/>
        </authorList>
    </citation>
    <scope>NUCLEOTIDE SEQUENCE</scope>
    <source>
        <strain evidence="2">CBS 333.67</strain>
    </source>
</reference>
<dbReference type="Proteomes" id="UP001273166">
    <property type="component" value="Unassembled WGS sequence"/>
</dbReference>
<evidence type="ECO:0000256" key="1">
    <source>
        <dbReference type="SAM" id="MobiDB-lite"/>
    </source>
</evidence>
<dbReference type="GeneID" id="87881852"/>
<accession>A0AAJ0M0C7</accession>
<sequence length="244" mass="27072">MREKKEASLTIPSPTATPNSRERKWTLFNERGVGAPAPASKPPKAYLPPTWLRWSPRGWLASIQPPLPHAGSRRAKTCPFAFWSATESWVRKRVSLLKTATSEKERKTVSVDGETEPSVDIHVISPTAWILNLPTMVTEATSGCNRIPDALRKNFRSGQFCLARRARLVFRPRSDRRGELPAFRFSGSSTTVDREDGDSFVRRITGAPCPVLNCWDSCASMPAQVPALVIQSAGWDLLSGSRQT</sequence>
<dbReference type="EMBL" id="JAUDZG010000005">
    <property type="protein sequence ID" value="KAK3304325.1"/>
    <property type="molecule type" value="Genomic_DNA"/>
</dbReference>
<feature type="compositionally biased region" description="Polar residues" evidence="1">
    <location>
        <begin position="10"/>
        <end position="19"/>
    </location>
</feature>
<reference evidence="2" key="2">
    <citation type="submission" date="2023-06" db="EMBL/GenBank/DDBJ databases">
        <authorList>
            <consortium name="Lawrence Berkeley National Laboratory"/>
            <person name="Mondo S.J."/>
            <person name="Hensen N."/>
            <person name="Bonometti L."/>
            <person name="Westerberg I."/>
            <person name="Brannstrom I.O."/>
            <person name="Guillou S."/>
            <person name="Cros-Aarteil S."/>
            <person name="Calhoun S."/>
            <person name="Haridas S."/>
            <person name="Kuo A."/>
            <person name="Pangilinan J."/>
            <person name="Riley R."/>
            <person name="Labutti K."/>
            <person name="Andreopoulos B."/>
            <person name="Lipzen A."/>
            <person name="Chen C."/>
            <person name="Yanf M."/>
            <person name="Daum C."/>
            <person name="Ng V."/>
            <person name="Clum A."/>
            <person name="Steindorff A."/>
            <person name="Ohm R."/>
            <person name="Martin F."/>
            <person name="Silar P."/>
            <person name="Natvig D."/>
            <person name="Lalanne C."/>
            <person name="Gautier V."/>
            <person name="Ament-Velasquez S.L."/>
            <person name="Kruys A."/>
            <person name="Hutchinson M.I."/>
            <person name="Powell A.J."/>
            <person name="Barry K."/>
            <person name="Miller A.N."/>
            <person name="Grigoriev I.V."/>
            <person name="Debuchy R."/>
            <person name="Gladieux P."/>
            <person name="Thoren M.H."/>
            <person name="Johannesson H."/>
        </authorList>
    </citation>
    <scope>NUCLEOTIDE SEQUENCE</scope>
    <source>
        <strain evidence="2">CBS 333.67</strain>
    </source>
</reference>
<name>A0AAJ0M0C7_9PEZI</name>
<dbReference type="RefSeq" id="XP_062720105.1">
    <property type="nucleotide sequence ID" value="XM_062863023.1"/>
</dbReference>